<evidence type="ECO:0000256" key="3">
    <source>
        <dbReference type="ARBA" id="ARBA00022452"/>
    </source>
</evidence>
<dbReference type="SUPFAM" id="SSF56935">
    <property type="entry name" value="Porins"/>
    <property type="match status" value="1"/>
</dbReference>
<dbReference type="EMBL" id="CP081201">
    <property type="protein sequence ID" value="UXZ95416.1"/>
    <property type="molecule type" value="Genomic_DNA"/>
</dbReference>
<dbReference type="Pfam" id="PF07715">
    <property type="entry name" value="Plug"/>
    <property type="match status" value="1"/>
</dbReference>
<evidence type="ECO:0000256" key="1">
    <source>
        <dbReference type="ARBA" id="ARBA00004571"/>
    </source>
</evidence>
<evidence type="ECO:0000256" key="6">
    <source>
        <dbReference type="ARBA" id="ARBA00023237"/>
    </source>
</evidence>
<dbReference type="SMART" id="SM00965">
    <property type="entry name" value="STN"/>
    <property type="match status" value="1"/>
</dbReference>
<dbReference type="Gene3D" id="2.170.130.10">
    <property type="entry name" value="TonB-dependent receptor, plug domain"/>
    <property type="match status" value="1"/>
</dbReference>
<keyword evidence="9" id="KW-0675">Receptor</keyword>
<gene>
    <name evidence="9" type="ORF">K3169_24285</name>
</gene>
<keyword evidence="2 7" id="KW-0813">Transport</keyword>
<dbReference type="InterPro" id="IPR011662">
    <property type="entry name" value="Secretin/TonB_short_N"/>
</dbReference>
<dbReference type="InterPro" id="IPR012910">
    <property type="entry name" value="Plug_dom"/>
</dbReference>
<dbReference type="PANTHER" id="PTHR30442:SF0">
    <property type="entry name" value="FE(3+) DICITRATE TRANSPORT PROTEIN FECA"/>
    <property type="match status" value="1"/>
</dbReference>
<dbReference type="InterPro" id="IPR037066">
    <property type="entry name" value="Plug_dom_sf"/>
</dbReference>
<dbReference type="InterPro" id="IPR036942">
    <property type="entry name" value="Beta-barrel_TonB_sf"/>
</dbReference>
<keyword evidence="3 7" id="KW-1134">Transmembrane beta strand</keyword>
<organism evidence="9 10">
    <name type="scientific">Pseudomonas phytophila</name>
    <dbReference type="NCBI Taxonomy" id="2867264"/>
    <lineage>
        <taxon>Bacteria</taxon>
        <taxon>Pseudomonadati</taxon>
        <taxon>Pseudomonadota</taxon>
        <taxon>Gammaproteobacteria</taxon>
        <taxon>Pseudomonadales</taxon>
        <taxon>Pseudomonadaceae</taxon>
        <taxon>Pseudomonas</taxon>
    </lineage>
</organism>
<proteinExistence type="inferred from homology"/>
<keyword evidence="10" id="KW-1185">Reference proteome</keyword>
<evidence type="ECO:0000256" key="2">
    <source>
        <dbReference type="ARBA" id="ARBA00022448"/>
    </source>
</evidence>
<keyword evidence="4 7" id="KW-0812">Transmembrane</keyword>
<evidence type="ECO:0000256" key="4">
    <source>
        <dbReference type="ARBA" id="ARBA00022692"/>
    </source>
</evidence>
<dbReference type="InterPro" id="IPR039426">
    <property type="entry name" value="TonB-dep_rcpt-like"/>
</dbReference>
<dbReference type="Gene3D" id="3.55.50.30">
    <property type="match status" value="1"/>
</dbReference>
<feature type="domain" description="Secretin/TonB short N-terminal" evidence="8">
    <location>
        <begin position="76"/>
        <end position="126"/>
    </location>
</feature>
<protein>
    <submittedName>
        <fullName evidence="9">TonB-dependent receptor plug domain-containing protein</fullName>
    </submittedName>
</protein>
<dbReference type="PROSITE" id="PS52016">
    <property type="entry name" value="TONB_DEPENDENT_REC_3"/>
    <property type="match status" value="1"/>
</dbReference>
<evidence type="ECO:0000313" key="10">
    <source>
        <dbReference type="Proteomes" id="UP001063228"/>
    </source>
</evidence>
<name>A0ABY6FC33_9PSED</name>
<dbReference type="PANTHER" id="PTHR30442">
    <property type="entry name" value="IRON III DICITRATE TRANSPORT PROTEIN FECA"/>
    <property type="match status" value="1"/>
</dbReference>
<evidence type="ECO:0000256" key="7">
    <source>
        <dbReference type="PROSITE-ProRule" id="PRU01360"/>
    </source>
</evidence>
<comment type="similarity">
    <text evidence="7">Belongs to the TonB-dependent receptor family.</text>
</comment>
<evidence type="ECO:0000259" key="8">
    <source>
        <dbReference type="SMART" id="SM00965"/>
    </source>
</evidence>
<keyword evidence="6 7" id="KW-0998">Cell outer membrane</keyword>
<dbReference type="Gene3D" id="2.40.170.20">
    <property type="entry name" value="TonB-dependent receptor, beta-barrel domain"/>
    <property type="match status" value="1"/>
</dbReference>
<evidence type="ECO:0000256" key="5">
    <source>
        <dbReference type="ARBA" id="ARBA00023136"/>
    </source>
</evidence>
<dbReference type="RefSeq" id="WP_263268411.1">
    <property type="nucleotide sequence ID" value="NZ_CP081201.1"/>
</dbReference>
<accession>A0ABY6FC33</accession>
<keyword evidence="5 7" id="KW-0472">Membrane</keyword>
<dbReference type="Proteomes" id="UP001063228">
    <property type="component" value="Chromosome"/>
</dbReference>
<evidence type="ECO:0000313" key="9">
    <source>
        <dbReference type="EMBL" id="UXZ95416.1"/>
    </source>
</evidence>
<comment type="subcellular location">
    <subcellularLocation>
        <location evidence="1 7">Cell outer membrane</location>
        <topology evidence="1 7">Multi-pass membrane protein</topology>
    </subcellularLocation>
</comment>
<reference evidence="9" key="1">
    <citation type="submission" date="2021-08" db="EMBL/GenBank/DDBJ databases">
        <title>Complete genome sequence of Pseudomonas phytophila.</title>
        <authorList>
            <person name="Weir B.S."/>
            <person name="Templeton M.D."/>
            <person name="Arshed S."/>
            <person name="Andersen M.T."/>
            <person name="Jayaraman J."/>
        </authorList>
    </citation>
    <scope>NUCLEOTIDE SEQUENCE</scope>
    <source>
        <strain evidence="9">ICMP 23753</strain>
    </source>
</reference>
<sequence>MAKDFSHNPHLGVNRQWAGLAGIGALTLCCALTTLPAFAVSPSGTEQAAMQAQHNFDIPAQSLASALISFGQQSGLQVSVDSALLENRTSRSVSGSLSSAKALDNLLKGSGVGWTYSYGNLLLYRDEPLAGEDTAMEIGTTVVLGSTEEKSYMGETVIGEKAIKAFPGANGDITTLLRMHPSVQFSNTQQSSNTPGELNPANISINGAKYYQNNFMIDGISINNDLDPGAQSYGATRNFESAPSNSHGIALDADLLQEVKVYDSNVPAEYGGFNGGVVDAITRKPTEALHGKISASMTRSEWMRYHISEGDEVDFATASNEQYQPEFEKLTVRGSLEGHFTEDFGAMVAFSQKRSDIALHGYAGGYNSPDGESNSRNQSRQIDNYLVKTYWNINDRLTLDSSFTYAPQEGKYFTADRRNADFTTLNGGSQATFKAVWSGDKATWTHKLALTDVTSSRETDATEMVSWYYSQEKNWGNPNSASARSIDGAVTSLDQRQRSLTYGLKSEWVPLQFAGMEHTFTAGMDLSHTVAEWERAEDYNSVTTFRRDNGNTCLATERWCSVSPLLNGQSRQWASLYTEYGAGKIEMTENKYAFYLQDSLQFGKLGLRPGVRIEGDDYMEQKTVAPRFAGDYDFFGDRSTVAVFGANRYYGRNLFKYRLADGRQGLNTTYRRTTYGAAFTGTRQLNSNRFSTLNIPYDDELMAGVEQRWFDTEFKLKYVHRLGKDKIVRASSSTQNLPDADGYVNNYYTYTNQGRSESDNISLTITPLQDLEWMGTKTSLQWAFDWSRTKDASVDYESLLTLDKFEDDNVVYDGKFTKYSELPASDFNRPWTARMTAITEIPQWHLTVSNFLRYRGAYDQIYNLNEKVVVDGESLDVYRTVRVNAAPTWDMRVDWEVPTGKDQAAFIAVDVTNVADRVNSIKSSATTTTYETGRQFWLEVGYRF</sequence>